<dbReference type="InterPro" id="IPR045851">
    <property type="entry name" value="AMP-bd_C_sf"/>
</dbReference>
<evidence type="ECO:0000259" key="4">
    <source>
        <dbReference type="PROSITE" id="PS50075"/>
    </source>
</evidence>
<dbReference type="Gene3D" id="3.30.300.30">
    <property type="match status" value="1"/>
</dbReference>
<organism evidence="5 6">
    <name type="scientific">Aspergillus sergii</name>
    <dbReference type="NCBI Taxonomy" id="1034303"/>
    <lineage>
        <taxon>Eukaryota</taxon>
        <taxon>Fungi</taxon>
        <taxon>Dikarya</taxon>
        <taxon>Ascomycota</taxon>
        <taxon>Pezizomycotina</taxon>
        <taxon>Eurotiomycetes</taxon>
        <taxon>Eurotiomycetidae</taxon>
        <taxon>Eurotiales</taxon>
        <taxon>Aspergillaceae</taxon>
        <taxon>Aspergillus</taxon>
        <taxon>Aspergillus subgen. Circumdati</taxon>
    </lineage>
</organism>
<keyword evidence="3" id="KW-0732">Signal</keyword>
<dbReference type="GO" id="GO:0031177">
    <property type="term" value="F:phosphopantetheine binding"/>
    <property type="evidence" value="ECO:0007669"/>
    <property type="project" value="TreeGrafter"/>
</dbReference>
<keyword evidence="1" id="KW-0436">Ligase</keyword>
<evidence type="ECO:0000256" key="2">
    <source>
        <dbReference type="ARBA" id="ARBA00029454"/>
    </source>
</evidence>
<evidence type="ECO:0000256" key="3">
    <source>
        <dbReference type="SAM" id="SignalP"/>
    </source>
</evidence>
<dbReference type="SUPFAM" id="SSF47336">
    <property type="entry name" value="ACP-like"/>
    <property type="match status" value="1"/>
</dbReference>
<dbReference type="Pfam" id="PF00550">
    <property type="entry name" value="PP-binding"/>
    <property type="match status" value="1"/>
</dbReference>
<dbReference type="GO" id="GO:0043041">
    <property type="term" value="P:amino acid activation for nonribosomal peptide biosynthetic process"/>
    <property type="evidence" value="ECO:0007669"/>
    <property type="project" value="TreeGrafter"/>
</dbReference>
<dbReference type="GO" id="GO:0044550">
    <property type="term" value="P:secondary metabolite biosynthetic process"/>
    <property type="evidence" value="ECO:0007669"/>
    <property type="project" value="TreeGrafter"/>
</dbReference>
<name>A0A5N6WX72_9EURO</name>
<comment type="similarity">
    <text evidence="2">Belongs to the NRP synthetase family.</text>
</comment>
<dbReference type="Gene3D" id="2.30.38.10">
    <property type="entry name" value="Luciferase, Domain 3"/>
    <property type="match status" value="1"/>
</dbReference>
<dbReference type="PANTHER" id="PTHR45527:SF1">
    <property type="entry name" value="FATTY ACID SYNTHASE"/>
    <property type="match status" value="1"/>
</dbReference>
<dbReference type="InterPro" id="IPR036736">
    <property type="entry name" value="ACP-like_sf"/>
</dbReference>
<proteinExistence type="inferred from homology"/>
<dbReference type="EMBL" id="ML741809">
    <property type="protein sequence ID" value="KAE8325343.1"/>
    <property type="molecule type" value="Genomic_DNA"/>
</dbReference>
<dbReference type="InterPro" id="IPR009081">
    <property type="entry name" value="PP-bd_ACP"/>
</dbReference>
<feature type="signal peptide" evidence="3">
    <location>
        <begin position="1"/>
        <end position="27"/>
    </location>
</feature>
<protein>
    <recommendedName>
        <fullName evidence="4">Carrier domain-containing protein</fullName>
    </recommendedName>
</protein>
<accession>A0A5N6WX72</accession>
<sequence length="327" mass="35626">MGPGFYNLGLMHLLLFPIGGLSWLVDPQDVNKLVPIGAVGEIVFESHELATGYLNNAEKTAQTFIKPPVWAQERAAATGCRYLRMGDLGRFEIDGSLSIYGPGRCSSQVISLARKHLEETLPRHMIPRAFLVMKKLPQNYKTDRRKLRSDASKLGYKALLASSLPVSDKPLEPPANDKERMRAELWAGILDQDVTGIGRHSDFLALSGDSLAAIRLVAASRSKNLGFTTQDILRCPIFKNLAELAIVGNTDVGNAVITDDAKHDLSWHHSTITLRATDFQEWAASVGANAPLILRLKLSTIMYGLGTPDATLTPLSTLSVVSTASPK</sequence>
<dbReference type="PROSITE" id="PS50075">
    <property type="entry name" value="CARRIER"/>
    <property type="match status" value="1"/>
</dbReference>
<evidence type="ECO:0000313" key="5">
    <source>
        <dbReference type="EMBL" id="KAE8325343.1"/>
    </source>
</evidence>
<dbReference type="PANTHER" id="PTHR45527">
    <property type="entry name" value="NONRIBOSOMAL PEPTIDE SYNTHETASE"/>
    <property type="match status" value="1"/>
</dbReference>
<reference evidence="6" key="1">
    <citation type="submission" date="2019-04" db="EMBL/GenBank/DDBJ databases">
        <title>Friends and foes A comparative genomics studyof 23 Aspergillus species from section Flavi.</title>
        <authorList>
            <consortium name="DOE Joint Genome Institute"/>
            <person name="Kjaerbolling I."/>
            <person name="Vesth T."/>
            <person name="Frisvad J.C."/>
            <person name="Nybo J.L."/>
            <person name="Theobald S."/>
            <person name="Kildgaard S."/>
            <person name="Isbrandt T."/>
            <person name="Kuo A."/>
            <person name="Sato A."/>
            <person name="Lyhne E.K."/>
            <person name="Kogle M.E."/>
            <person name="Wiebenga A."/>
            <person name="Kun R.S."/>
            <person name="Lubbers R.J."/>
            <person name="Makela M.R."/>
            <person name="Barry K."/>
            <person name="Chovatia M."/>
            <person name="Clum A."/>
            <person name="Daum C."/>
            <person name="Haridas S."/>
            <person name="He G."/>
            <person name="LaButti K."/>
            <person name="Lipzen A."/>
            <person name="Mondo S."/>
            <person name="Riley R."/>
            <person name="Salamov A."/>
            <person name="Simmons B.A."/>
            <person name="Magnuson J.K."/>
            <person name="Henrissat B."/>
            <person name="Mortensen U.H."/>
            <person name="Larsen T.O."/>
            <person name="Devries R.P."/>
            <person name="Grigoriev I.V."/>
            <person name="Machida M."/>
            <person name="Baker S.E."/>
            <person name="Andersen M.R."/>
        </authorList>
    </citation>
    <scope>NUCLEOTIDE SEQUENCE [LARGE SCALE GENOMIC DNA]</scope>
    <source>
        <strain evidence="6">CBS 130017</strain>
    </source>
</reference>
<dbReference type="Proteomes" id="UP000325945">
    <property type="component" value="Unassembled WGS sequence"/>
</dbReference>
<dbReference type="GO" id="GO:0005737">
    <property type="term" value="C:cytoplasm"/>
    <property type="evidence" value="ECO:0007669"/>
    <property type="project" value="TreeGrafter"/>
</dbReference>
<dbReference type="GO" id="GO:0016874">
    <property type="term" value="F:ligase activity"/>
    <property type="evidence" value="ECO:0007669"/>
    <property type="project" value="UniProtKB-KW"/>
</dbReference>
<dbReference type="SUPFAM" id="SSF56801">
    <property type="entry name" value="Acetyl-CoA synthetase-like"/>
    <property type="match status" value="1"/>
</dbReference>
<dbReference type="Gene3D" id="1.10.1200.10">
    <property type="entry name" value="ACP-like"/>
    <property type="match status" value="1"/>
</dbReference>
<evidence type="ECO:0000256" key="1">
    <source>
        <dbReference type="ARBA" id="ARBA00022598"/>
    </source>
</evidence>
<feature type="domain" description="Carrier" evidence="4">
    <location>
        <begin position="173"/>
        <end position="249"/>
    </location>
</feature>
<evidence type="ECO:0000313" key="6">
    <source>
        <dbReference type="Proteomes" id="UP000325945"/>
    </source>
</evidence>
<dbReference type="AlphaFoldDB" id="A0A5N6WX72"/>
<keyword evidence="6" id="KW-1185">Reference proteome</keyword>
<feature type="chain" id="PRO_5024867387" description="Carrier domain-containing protein" evidence="3">
    <location>
        <begin position="28"/>
        <end position="327"/>
    </location>
</feature>
<gene>
    <name evidence="5" type="ORF">BDV39DRAFT_207079</name>
</gene>